<dbReference type="Pfam" id="PF05285">
    <property type="entry name" value="SDA1_dom"/>
    <property type="match status" value="1"/>
</dbReference>
<dbReference type="Pfam" id="PF08158">
    <property type="entry name" value="SDA1_HEAT"/>
    <property type="match status" value="1"/>
</dbReference>
<proteinExistence type="inferred from homology"/>
<feature type="region of interest" description="Disordered" evidence="7">
    <location>
        <begin position="509"/>
        <end position="608"/>
    </location>
</feature>
<evidence type="ECO:0000259" key="8">
    <source>
        <dbReference type="Pfam" id="PF05285"/>
    </source>
</evidence>
<feature type="compositionally biased region" description="Polar residues" evidence="7">
    <location>
        <begin position="592"/>
        <end position="603"/>
    </location>
</feature>
<dbReference type="Pfam" id="PF21638">
    <property type="entry name" value="SDA1_C"/>
    <property type="match status" value="1"/>
</dbReference>
<dbReference type="InterPro" id="IPR012977">
    <property type="entry name" value="SDA1_N"/>
</dbReference>
<feature type="domain" description="SDA1 middle" evidence="8">
    <location>
        <begin position="547"/>
        <end position="683"/>
    </location>
</feature>
<sequence length="759" mass="85075">MKRKLGALEKLEADHAALRFKIKRDPQSYRPDFEQQYQQYQTLHDIFIADPSTTNSGLVALKDLIEFVSHVADLYPDITSQFPQDLIDILLKHHQVLEYDLRDKIVGSLALLKNKDVINSSTLLNTFFPILISTPSKSLRQLLFTRILSDLRSSNAKATNHRLNKTVQTAFFNLLESDKTSPKGIWAVKLTRECWKRQIWTDARAVEVMRVAALSDNEKTITGGVRFFLGADKEREDAAEESDDDNDVDMAKLRHQAGINKKSKKKARELKNAAATVKKKEKKKNAPPLLNFSALHLLHDPQGFAETLFSKHVQNTKNKFSLESRLLVLQLVSRLVGLHKLTILPLYSYFLKYLTPRQASVTSFLAYLAQATHDYVPPDVLEPLVQKIANEFVSEASASEVAAAGLNAIREICVRQPLAMNETLLQDLVMYRKSKDKGTMMAAKGLLSLYREVGADLLKKRDRGKDATMGIRAGAIQERRYGEEAIGEIEGIELLEKWKEEERRKKLEAAGLDPDADNGDVELDDDEEDWKKWDVESDGDSDDSGGWINVESDGEDIQISDSEDEKEKSQRPAKKAKLSSTTPAPGPAADAQDSSKTASTSLEPETKSISKLLTTTILTPADLKQLQTLRATNAITNTLPSHKRAQLLAARHADDPLTAETIELAARLGRKSSKQDKIDMAKADRETTHHQSTTAKRKEKKEAEGKSTTNKEKERKKNFLMTLGKAKGKNKRSLGDVKRTLLGHVERRKRGGKRGNRGN</sequence>
<keyword evidence="5 6" id="KW-0539">Nucleus</keyword>
<dbReference type="InterPro" id="IPR016024">
    <property type="entry name" value="ARM-type_fold"/>
</dbReference>
<dbReference type="InterPro" id="IPR048292">
    <property type="entry name" value="SDA1_C"/>
</dbReference>
<evidence type="ECO:0000313" key="11">
    <source>
        <dbReference type="EMBL" id="KAF1837383.1"/>
    </source>
</evidence>
<dbReference type="InterPro" id="IPR007949">
    <property type="entry name" value="SDA1_MD"/>
</dbReference>
<keyword evidence="12" id="KW-1185">Reference proteome</keyword>
<feature type="compositionally biased region" description="Basic and acidic residues" evidence="7">
    <location>
        <begin position="700"/>
        <end position="717"/>
    </location>
</feature>
<keyword evidence="4 6" id="KW-0653">Protein transport</keyword>
<keyword evidence="2 6" id="KW-0813">Transport</keyword>
<dbReference type="InterPro" id="IPR027312">
    <property type="entry name" value="Sda1"/>
</dbReference>
<organism evidence="11 12">
    <name type="scientific">Decorospora gaudefroyi</name>
    <dbReference type="NCBI Taxonomy" id="184978"/>
    <lineage>
        <taxon>Eukaryota</taxon>
        <taxon>Fungi</taxon>
        <taxon>Dikarya</taxon>
        <taxon>Ascomycota</taxon>
        <taxon>Pezizomycotina</taxon>
        <taxon>Dothideomycetes</taxon>
        <taxon>Pleosporomycetidae</taxon>
        <taxon>Pleosporales</taxon>
        <taxon>Pleosporineae</taxon>
        <taxon>Pleosporaceae</taxon>
        <taxon>Decorospora</taxon>
    </lineage>
</organism>
<keyword evidence="3 6" id="KW-0690">Ribosome biogenesis</keyword>
<evidence type="ECO:0000313" key="12">
    <source>
        <dbReference type="Proteomes" id="UP000800040"/>
    </source>
</evidence>
<dbReference type="GO" id="GO:0042273">
    <property type="term" value="P:ribosomal large subunit biogenesis"/>
    <property type="evidence" value="ECO:0007669"/>
    <property type="project" value="UniProtKB-UniRule"/>
</dbReference>
<dbReference type="GO" id="GO:0000055">
    <property type="term" value="P:ribosomal large subunit export from nucleus"/>
    <property type="evidence" value="ECO:0007669"/>
    <property type="project" value="UniProtKB-UniRule"/>
</dbReference>
<comment type="similarity">
    <text evidence="1 6">Belongs to the SDA1 family.</text>
</comment>
<dbReference type="Proteomes" id="UP000800040">
    <property type="component" value="Unassembled WGS sequence"/>
</dbReference>
<dbReference type="SUPFAM" id="SSF48371">
    <property type="entry name" value="ARM repeat"/>
    <property type="match status" value="1"/>
</dbReference>
<comment type="subcellular location">
    <subcellularLocation>
        <location evidence="6">Nucleus</location>
        <location evidence="6">Nucleolus</location>
    </subcellularLocation>
</comment>
<reference evidence="11" key="1">
    <citation type="submission" date="2020-01" db="EMBL/GenBank/DDBJ databases">
        <authorList>
            <consortium name="DOE Joint Genome Institute"/>
            <person name="Haridas S."/>
            <person name="Albert R."/>
            <person name="Binder M."/>
            <person name="Bloem J."/>
            <person name="Labutti K."/>
            <person name="Salamov A."/>
            <person name="Andreopoulos B."/>
            <person name="Baker S.E."/>
            <person name="Barry K."/>
            <person name="Bills G."/>
            <person name="Bluhm B.H."/>
            <person name="Cannon C."/>
            <person name="Castanera R."/>
            <person name="Culley D.E."/>
            <person name="Daum C."/>
            <person name="Ezra D."/>
            <person name="Gonzalez J.B."/>
            <person name="Henrissat B."/>
            <person name="Kuo A."/>
            <person name="Liang C."/>
            <person name="Lipzen A."/>
            <person name="Lutzoni F."/>
            <person name="Magnuson J."/>
            <person name="Mondo S."/>
            <person name="Nolan M."/>
            <person name="Ohm R."/>
            <person name="Pangilinan J."/>
            <person name="Park H.-J."/>
            <person name="Ramirez L."/>
            <person name="Alfaro M."/>
            <person name="Sun H."/>
            <person name="Tritt A."/>
            <person name="Yoshinaga Y."/>
            <person name="Zwiers L.-H."/>
            <person name="Turgeon B.G."/>
            <person name="Goodwin S.B."/>
            <person name="Spatafora J.W."/>
            <person name="Crous P.W."/>
            <person name="Grigoriev I.V."/>
        </authorList>
    </citation>
    <scope>NUCLEOTIDE SEQUENCE</scope>
    <source>
        <strain evidence="11">P77</strain>
    </source>
</reference>
<comment type="function">
    <text evidence="6">Required for 60S pre-ribosomal subunits export to the cytoplasm.</text>
</comment>
<feature type="region of interest" description="Disordered" evidence="7">
    <location>
        <begin position="670"/>
        <end position="759"/>
    </location>
</feature>
<feature type="compositionally biased region" description="Basic and acidic residues" evidence="7">
    <location>
        <begin position="673"/>
        <end position="689"/>
    </location>
</feature>
<accession>A0A6A5KUU2</accession>
<dbReference type="GO" id="GO:0015031">
    <property type="term" value="P:protein transport"/>
    <property type="evidence" value="ECO:0007669"/>
    <property type="project" value="UniProtKB-KW"/>
</dbReference>
<dbReference type="AlphaFoldDB" id="A0A6A5KUU2"/>
<feature type="domain" description="SDA1 N-terminal" evidence="9">
    <location>
        <begin position="67"/>
        <end position="435"/>
    </location>
</feature>
<evidence type="ECO:0000256" key="3">
    <source>
        <dbReference type="ARBA" id="ARBA00022517"/>
    </source>
</evidence>
<evidence type="ECO:0000256" key="5">
    <source>
        <dbReference type="ARBA" id="ARBA00023242"/>
    </source>
</evidence>
<evidence type="ECO:0000256" key="2">
    <source>
        <dbReference type="ARBA" id="ARBA00022448"/>
    </source>
</evidence>
<feature type="compositionally biased region" description="Acidic residues" evidence="7">
    <location>
        <begin position="552"/>
        <end position="564"/>
    </location>
</feature>
<feature type="domain" description="SDA1 C-terminal" evidence="10">
    <location>
        <begin position="706"/>
        <end position="751"/>
    </location>
</feature>
<protein>
    <recommendedName>
        <fullName evidence="6">Protein SDA1</fullName>
    </recommendedName>
</protein>
<evidence type="ECO:0000259" key="10">
    <source>
        <dbReference type="Pfam" id="PF21638"/>
    </source>
</evidence>
<dbReference type="GO" id="GO:0005730">
    <property type="term" value="C:nucleolus"/>
    <property type="evidence" value="ECO:0007669"/>
    <property type="project" value="UniProtKB-SubCell"/>
</dbReference>
<evidence type="ECO:0000256" key="6">
    <source>
        <dbReference type="RuleBase" id="RU365057"/>
    </source>
</evidence>
<dbReference type="PANTHER" id="PTHR12730">
    <property type="entry name" value="HSDA/SDA1-RELATED"/>
    <property type="match status" value="1"/>
</dbReference>
<gene>
    <name evidence="11" type="ORF">BDW02DRAFT_627965</name>
</gene>
<evidence type="ECO:0000256" key="7">
    <source>
        <dbReference type="SAM" id="MobiDB-lite"/>
    </source>
</evidence>
<evidence type="ECO:0000256" key="1">
    <source>
        <dbReference type="ARBA" id="ARBA00005783"/>
    </source>
</evidence>
<dbReference type="PANTHER" id="PTHR12730:SF0">
    <property type="entry name" value="PROTEIN SDA1 HOMOLOG"/>
    <property type="match status" value="1"/>
</dbReference>
<feature type="compositionally biased region" description="Acidic residues" evidence="7">
    <location>
        <begin position="514"/>
        <end position="528"/>
    </location>
</feature>
<dbReference type="OrthoDB" id="2196187at2759"/>
<name>A0A6A5KUU2_9PLEO</name>
<dbReference type="EMBL" id="ML975262">
    <property type="protein sequence ID" value="KAF1837383.1"/>
    <property type="molecule type" value="Genomic_DNA"/>
</dbReference>
<evidence type="ECO:0000256" key="4">
    <source>
        <dbReference type="ARBA" id="ARBA00022927"/>
    </source>
</evidence>
<evidence type="ECO:0000259" key="9">
    <source>
        <dbReference type="Pfam" id="PF08158"/>
    </source>
</evidence>
<feature type="compositionally biased region" description="Basic residues" evidence="7">
    <location>
        <begin position="746"/>
        <end position="759"/>
    </location>
</feature>